<dbReference type="Proteomes" id="UP000316517">
    <property type="component" value="Unassembled WGS sequence"/>
</dbReference>
<comment type="caution">
    <text evidence="1">The sequence shown here is derived from an EMBL/GenBank/DDBJ whole genome shotgun (WGS) entry which is preliminary data.</text>
</comment>
<dbReference type="Gene3D" id="3.10.520.10">
    <property type="entry name" value="ApbE-like domains"/>
    <property type="match status" value="1"/>
</dbReference>
<sequence>MDGKRNQDLRKIDKRAIYSQLITPGKLYSFQVDIKESNLLVLADKKLPHQTEEALIWCRKDIEQYIYRNPVFKSTFKPLSIEKEMPPIVRAMAEAAQIAGVGPLAAVAGAIAEFVGKKLLEDCHQVIVENGGDIFMKVKKRKKVGIYAGQSPLTGKIALEIEPDDTPLGICCSAGTLGHSHSLGQADAVVILSSSTALADAMATAVGNLIKTSSDISRGLERLKEVSGLLGGVIIKEGRMGAWGRLKIIGAA</sequence>
<dbReference type="PIRSF" id="PIRSF006421">
    <property type="entry name" value="UCP006421"/>
    <property type="match status" value="1"/>
</dbReference>
<dbReference type="SUPFAM" id="SSF143631">
    <property type="entry name" value="ApbE-like"/>
    <property type="match status" value="1"/>
</dbReference>
<evidence type="ECO:0000313" key="2">
    <source>
        <dbReference type="Proteomes" id="UP000316517"/>
    </source>
</evidence>
<proteinExistence type="predicted"/>
<accession>A0A523TBF2</accession>
<gene>
    <name evidence="1" type="ORF">E3J68_04425</name>
</gene>
<dbReference type="EMBL" id="SOJT01000193">
    <property type="protein sequence ID" value="TET27289.1"/>
    <property type="molecule type" value="Genomic_DNA"/>
</dbReference>
<dbReference type="InterPro" id="IPR003374">
    <property type="entry name" value="ApbE-like_sf"/>
</dbReference>
<dbReference type="NCBIfam" id="NF003323">
    <property type="entry name" value="PRK04334.1-3"/>
    <property type="match status" value="1"/>
</dbReference>
<dbReference type="AlphaFoldDB" id="A0A523TBF2"/>
<dbReference type="InterPro" id="IPR007183">
    <property type="entry name" value="UPF0280"/>
</dbReference>
<protein>
    <submittedName>
        <fullName evidence="1">UPF0280 family protein</fullName>
    </submittedName>
</protein>
<name>A0A523TBF2_UNCAE</name>
<evidence type="ECO:0000313" key="1">
    <source>
        <dbReference type="EMBL" id="TET27289.1"/>
    </source>
</evidence>
<reference evidence="1 2" key="1">
    <citation type="submission" date="2019-03" db="EMBL/GenBank/DDBJ databases">
        <title>Metabolic potential of uncultured bacteria and archaea associated with petroleum seepage in deep-sea sediments.</title>
        <authorList>
            <person name="Dong X."/>
            <person name="Hubert C."/>
        </authorList>
    </citation>
    <scope>NUCLEOTIDE SEQUENCE [LARGE SCALE GENOMIC DNA]</scope>
    <source>
        <strain evidence="1">E44_bin3</strain>
    </source>
</reference>
<organism evidence="1 2">
    <name type="scientific">Aerophobetes bacterium</name>
    <dbReference type="NCBI Taxonomy" id="2030807"/>
    <lineage>
        <taxon>Bacteria</taxon>
        <taxon>Candidatus Aerophobota</taxon>
    </lineage>
</organism>